<comment type="subcellular location">
    <subcellularLocation>
        <location evidence="1">Cell membrane</location>
        <topology evidence="1">Multi-pass membrane protein</topology>
    </subcellularLocation>
</comment>
<evidence type="ECO:0000256" key="3">
    <source>
        <dbReference type="ARBA" id="ARBA00022475"/>
    </source>
</evidence>
<evidence type="ECO:0000256" key="4">
    <source>
        <dbReference type="ARBA" id="ARBA00022692"/>
    </source>
</evidence>
<comment type="caution">
    <text evidence="10">The sequence shown here is derived from an EMBL/GenBank/DDBJ whole genome shotgun (WGS) entry which is preliminary data.</text>
</comment>
<accession>A0A2T1A2J9</accession>
<keyword evidence="3" id="KW-1003">Cell membrane</keyword>
<feature type="transmembrane region" description="Helical" evidence="8">
    <location>
        <begin position="138"/>
        <end position="159"/>
    </location>
</feature>
<evidence type="ECO:0000256" key="7">
    <source>
        <dbReference type="SAM" id="MobiDB-lite"/>
    </source>
</evidence>
<protein>
    <submittedName>
        <fullName evidence="10">Membrane protein DedA with SNARE-associated domain</fullName>
    </submittedName>
</protein>
<dbReference type="PANTHER" id="PTHR42709:SF6">
    <property type="entry name" value="UNDECAPRENYL PHOSPHATE TRANSPORTER A"/>
    <property type="match status" value="1"/>
</dbReference>
<feature type="domain" description="VTT" evidence="9">
    <location>
        <begin position="28"/>
        <end position="153"/>
    </location>
</feature>
<dbReference type="InterPro" id="IPR032816">
    <property type="entry name" value="VTT_dom"/>
</dbReference>
<evidence type="ECO:0000256" key="2">
    <source>
        <dbReference type="ARBA" id="ARBA00010792"/>
    </source>
</evidence>
<sequence length="225" mass="23117">MIAAIAGSGVLYVVLFTLCVLDGFFPPVPSEAAVVAMAALAVSTGHPSLLALGVVAAAGAAVGDNIAYALGRRLGISRFAWMRRPGVRHALDRAGHELDNRPASVLLTARYVPVGRVLVNMTAGATGLSRRRFVPLSIIGGASWTAYMIGLGALVGTWAGSHPVLSIPLGIALSVLLGLAIDAIRRWVCKPETASDGDGPVPSQAPTGRSDPVRTGDVLSIPVGR</sequence>
<comment type="similarity">
    <text evidence="2">Belongs to the DedA family.</text>
</comment>
<dbReference type="GO" id="GO:0005886">
    <property type="term" value="C:plasma membrane"/>
    <property type="evidence" value="ECO:0007669"/>
    <property type="project" value="UniProtKB-SubCell"/>
</dbReference>
<dbReference type="RefSeq" id="WP_202862436.1">
    <property type="nucleotide sequence ID" value="NZ_PVUE01000004.1"/>
</dbReference>
<evidence type="ECO:0000256" key="1">
    <source>
        <dbReference type="ARBA" id="ARBA00004651"/>
    </source>
</evidence>
<feature type="region of interest" description="Disordered" evidence="7">
    <location>
        <begin position="193"/>
        <end position="225"/>
    </location>
</feature>
<dbReference type="AlphaFoldDB" id="A0A2T1A2J9"/>
<reference evidence="10 11" key="1">
    <citation type="submission" date="2018-03" db="EMBL/GenBank/DDBJ databases">
        <title>Genomic Encyclopedia of Archaeal and Bacterial Type Strains, Phase II (KMG-II): from individual species to whole genera.</title>
        <authorList>
            <person name="Goeker M."/>
        </authorList>
    </citation>
    <scope>NUCLEOTIDE SEQUENCE [LARGE SCALE GENOMIC DNA]</scope>
    <source>
        <strain evidence="10 11">DSM 100065</strain>
    </source>
</reference>
<keyword evidence="4 8" id="KW-0812">Transmembrane</keyword>
<name>A0A2T1A2J9_9ACTN</name>
<gene>
    <name evidence="10" type="ORF">CLV47_104164</name>
</gene>
<evidence type="ECO:0000313" key="10">
    <source>
        <dbReference type="EMBL" id="PRZ42816.1"/>
    </source>
</evidence>
<evidence type="ECO:0000256" key="6">
    <source>
        <dbReference type="ARBA" id="ARBA00023136"/>
    </source>
</evidence>
<keyword evidence="11" id="KW-1185">Reference proteome</keyword>
<feature type="transmembrane region" description="Helical" evidence="8">
    <location>
        <begin position="165"/>
        <end position="184"/>
    </location>
</feature>
<evidence type="ECO:0000259" key="9">
    <source>
        <dbReference type="Pfam" id="PF09335"/>
    </source>
</evidence>
<dbReference type="Proteomes" id="UP000237752">
    <property type="component" value="Unassembled WGS sequence"/>
</dbReference>
<dbReference type="Pfam" id="PF09335">
    <property type="entry name" value="VTT_dom"/>
    <property type="match status" value="1"/>
</dbReference>
<feature type="transmembrane region" description="Helical" evidence="8">
    <location>
        <begin position="48"/>
        <end position="70"/>
    </location>
</feature>
<keyword evidence="6 8" id="KW-0472">Membrane</keyword>
<evidence type="ECO:0000256" key="8">
    <source>
        <dbReference type="SAM" id="Phobius"/>
    </source>
</evidence>
<evidence type="ECO:0000256" key="5">
    <source>
        <dbReference type="ARBA" id="ARBA00022989"/>
    </source>
</evidence>
<proteinExistence type="inferred from homology"/>
<organism evidence="10 11">
    <name type="scientific">Antricoccus suffuscus</name>
    <dbReference type="NCBI Taxonomy" id="1629062"/>
    <lineage>
        <taxon>Bacteria</taxon>
        <taxon>Bacillati</taxon>
        <taxon>Actinomycetota</taxon>
        <taxon>Actinomycetes</taxon>
        <taxon>Geodermatophilales</taxon>
        <taxon>Antricoccaceae</taxon>
        <taxon>Antricoccus</taxon>
    </lineage>
</organism>
<dbReference type="InterPro" id="IPR051311">
    <property type="entry name" value="DedA_domain"/>
</dbReference>
<dbReference type="PANTHER" id="PTHR42709">
    <property type="entry name" value="ALKALINE PHOSPHATASE LIKE PROTEIN"/>
    <property type="match status" value="1"/>
</dbReference>
<evidence type="ECO:0000313" key="11">
    <source>
        <dbReference type="Proteomes" id="UP000237752"/>
    </source>
</evidence>
<keyword evidence="5 8" id="KW-1133">Transmembrane helix</keyword>
<dbReference type="EMBL" id="PVUE01000004">
    <property type="protein sequence ID" value="PRZ42816.1"/>
    <property type="molecule type" value="Genomic_DNA"/>
</dbReference>